<name>A0A3A1Y6B3_9GAMM</name>
<feature type="non-terminal residue" evidence="5">
    <location>
        <position position="2342"/>
    </location>
</feature>
<dbReference type="Gene3D" id="2.160.20.10">
    <property type="entry name" value="Single-stranded right-handed beta-helix, Pectin lyase-like"/>
    <property type="match status" value="1"/>
</dbReference>
<gene>
    <name evidence="5" type="ORF">CJP74_00970</name>
</gene>
<dbReference type="NCBIfam" id="TIGR01901">
    <property type="entry name" value="adhes_NPXG"/>
    <property type="match status" value="1"/>
</dbReference>
<keyword evidence="3" id="KW-0732">Signal</keyword>
<proteinExistence type="predicted"/>
<reference evidence="5 6" key="1">
    <citation type="submission" date="2017-08" db="EMBL/GenBank/DDBJ databases">
        <title>Reclassification of Bisgaard taxon 37 and 44.</title>
        <authorList>
            <person name="Christensen H."/>
        </authorList>
    </citation>
    <scope>NUCLEOTIDE SEQUENCE [LARGE SCALE GENOMIC DNA]</scope>
    <source>
        <strain evidence="5 6">B96_4</strain>
    </source>
</reference>
<protein>
    <recommendedName>
        <fullName evidence="4">Filamentous haemagglutinin FhaB/tRNA nuclease CdiA-like TPS domain-containing protein</fullName>
    </recommendedName>
</protein>
<dbReference type="GO" id="GO:0005576">
    <property type="term" value="C:extracellular region"/>
    <property type="evidence" value="ECO:0007669"/>
    <property type="project" value="UniProtKB-SubCell"/>
</dbReference>
<dbReference type="SMART" id="SM00710">
    <property type="entry name" value="PbH1"/>
    <property type="match status" value="11"/>
</dbReference>
<feature type="domain" description="Filamentous haemagglutinin FhaB/tRNA nuclease CdiA-like TPS" evidence="4">
    <location>
        <begin position="60"/>
        <end position="171"/>
    </location>
</feature>
<evidence type="ECO:0000313" key="6">
    <source>
        <dbReference type="Proteomes" id="UP000266258"/>
    </source>
</evidence>
<comment type="subcellular location">
    <subcellularLocation>
        <location evidence="1">Secreted</location>
    </subcellularLocation>
</comment>
<dbReference type="EMBL" id="NRJH01000009">
    <property type="protein sequence ID" value="RIY33802.1"/>
    <property type="molecule type" value="Genomic_DNA"/>
</dbReference>
<dbReference type="SMART" id="SM00912">
    <property type="entry name" value="Haemagg_act"/>
    <property type="match status" value="1"/>
</dbReference>
<dbReference type="PANTHER" id="PTHR12338">
    <property type="entry name" value="AUTOTRANSPORTER"/>
    <property type="match status" value="1"/>
</dbReference>
<dbReference type="Pfam" id="PF05860">
    <property type="entry name" value="TPS"/>
    <property type="match status" value="1"/>
</dbReference>
<accession>A0A3A1Y6B3</accession>
<evidence type="ECO:0000256" key="1">
    <source>
        <dbReference type="ARBA" id="ARBA00004613"/>
    </source>
</evidence>
<dbReference type="InterPro" id="IPR008638">
    <property type="entry name" value="FhaB/CdiA-like_TPS"/>
</dbReference>
<evidence type="ECO:0000256" key="3">
    <source>
        <dbReference type="ARBA" id="ARBA00022729"/>
    </source>
</evidence>
<sequence>MKFNRNTLSLEAVSEIATNCAAGATDTTSKNKLFSFNKVSKLLGGLLLALPLTGISTAYASNSLTGATVINGKVDIVTKDLVTTITNSNGAIIEWEKFNIKSNELVKFIQESSNSAVLNRVLGGSVSQILGTLESNGKVFIVNPAGIVFGANSVVNVQSLVASTLDISNEDFVKGNYVFNQEKDQAIASVLSQGLIKVNDDGTLALVGGQVVNTGVLEAKNGTVYLLAGQSITIQDLDNPLISYKVTAENKAVNLGEIVSKRAYLLANKVAVGYTSAEQFADVISTSDSARKASITANGEVLLYGASESDLVQQTNFTDAQLAANISNQSGLVVINGTINASNATGTGGTVTVLGDVVGLESSALVNASGNQGGQVYLGGDEKGKGEKKLSSNTIVVNGAQVNVSGTNANAGQAIAWGNTAYYDGTFYATSVNGNGGLVETSAKQLNLLDNLYVDTRSVNGNVGTWLLDPTSIYVINDTPDWSDLNTQTGGSYSDSDLCTTSTSNYKARDNKGNDITFIKASVINTSLQTSNVTLEANNSIWFYFLNDELNSTSNYNLNVNAKYVNIHHSNITLAGNLFIYNSSSKAGDTFNITNSNVTVERLWYSGKGDVKIVNSTTNSTTFWTSLRTTCGSITVDNSSLVAANPVTLYAEVAVTLNNTYINASGYNVSINGKAGVTLNNTYIDASGNNLSIYTPSCSTLNINQDLTSLDTTKNTFIGNNVSLSGGTVNVHNITINSITTTSISSSCATSGVNASNINVSARNFSIRGSELNFNNSKVENTSGYLSVTTNKSANLDKINFSNVACVTFTFRDANVNITNSNFSGNKDVTGNITFENDASSRTNLSTINLTNVNIDNFNQFTTYQRYNATTNVSINSVNVTDVKDINFAATNLTNFSTGKKINVSADGFNVNITGTYTDNSLVNNYNNVTIDAGNYIRIGTANYNSSSFSNSTFNGTNVTLGASFYDRNVNYDEKVFTLTQGINLLNKEVSHFSNLSINAKENANFIWIGTATNISNVSINSTKSTFILLTAFNTTDSNNNPIVTAIDKFNVNSDEGSINLGFRDSTVNTEPTTITLKNLNFTANKQAHDNGTSASNGITISSSNQDYNAKGTTATDASIHIVDSKLKSSGDSVTVTTKNQGAITVTNSTLEAYSYVLLCTSSNQHINVIDSNLTSCATKAFWPTSPVDVIRLHSSGDVNVSNSNLTAGLYINLTTNGTGSTLNLVNGSSITSGTDVNIFSNRTNATDINLSNVKVNATQQLNIYSTTGDVKVADSNLSTETNYSTIYLSSGDFNVNNSNFTARGFIFNSTAPEGKVAEFENVNVKVGDLFTTLMVANNNTLKVNASNFTGNGYVNFTGNNANVEITNTNISATNTRYNTITLGDNLTNKFVIQNSTVCSTYGDVRLTAKDSIVTNNSNYATGDDFVFNVTNGTFSLLDNSNKFTIGDNLTIYGNQGVELADLEITAGNSANITSKGQTNLSNATVNAKNNVNTSGVTVNLNKQSKLNAGANARVNGTNVNIDNSTVTGAVDVRVNGTEVNLTNSTQVTATNGTDVRANTLNIKENTTVSAGNSTYICATLLNVDNATISTTSTTCSTANITIRTNTANFSNHAKVLSNSVYINSNYVNVDNATLTSTTGYTNVSAPNISLSNSANVSGEQVNISSTNVTLNTASNLGATNRLDVNTTNLSIDNATVGDVAGDTRLCITNDLIVTGEQAILTGNIVRGVINNNLTVNAGAIVGAVDYFTLNASKGNVTIDKGNVGLKYSTRTHYIYGTNISLVNGSQVQGYGIHLCATNNLDFNASTVDVSSGATLRGYVNLTVKDAPKISGYYVDLNASNGQTSIDNSSIQSTSSSVVIRGKDLVSLNNSKVESTTATSVRATTINVAKSEIKANEREISLGDANTTSTNVIDTNLTTTGSNTDINLRGNENVNTTNVKVDSSRDINLSSPTGTVTLNNTSLTAVRSINLTAPTVNLADKVVVTTANIGIATTNFTATSGAKFNASENFTLVAEKEIVTTNLEVNSNRANLQGANVTLTGGTINGTNGVAVTASNNLNTNGTTLTSAEGNTNLAGNNLSVTGGAVKGASVSLVANETTTVNATSLTSTADAYGKVTVKGKTATLDNATITTTPDSKAQVNLIGQEGEVKVTNSTATNGKLNITASSVTLTNSSFTGDAGEAAVINATTGSVDLNATNVTNFAQTTITAEKGNITLENNSNVESGSDLSLKSGDQLTVKESSVTSTAQTGNVTLTSPNKTTLDKAVVKGSGKVEVSTTSGDTTVTDTTLESANDNVSVSGANVVVAGGKASGTNVSVTASEKVDVNNISLTSTATKDGQVVV</sequence>
<organism evidence="5 6">
    <name type="scientific">Psittacicella melopsittaci</name>
    <dbReference type="NCBI Taxonomy" id="2028576"/>
    <lineage>
        <taxon>Bacteria</taxon>
        <taxon>Pseudomonadati</taxon>
        <taxon>Pseudomonadota</taxon>
        <taxon>Gammaproteobacteria</taxon>
        <taxon>Pasteurellales</taxon>
        <taxon>Psittacicellaceae</taxon>
        <taxon>Psittacicella</taxon>
    </lineage>
</organism>
<dbReference type="PANTHER" id="PTHR12338:SF8">
    <property type="entry name" value="HEME_HEMOPEXIN-BINDING PROTEIN"/>
    <property type="match status" value="1"/>
</dbReference>
<comment type="caution">
    <text evidence="5">The sequence shown here is derived from an EMBL/GenBank/DDBJ whole genome shotgun (WGS) entry which is preliminary data.</text>
</comment>
<dbReference type="SUPFAM" id="SSF51126">
    <property type="entry name" value="Pectin lyase-like"/>
    <property type="match status" value="1"/>
</dbReference>
<evidence type="ECO:0000256" key="2">
    <source>
        <dbReference type="ARBA" id="ARBA00022525"/>
    </source>
</evidence>
<keyword evidence="6" id="KW-1185">Reference proteome</keyword>
<dbReference type="InterPro" id="IPR050909">
    <property type="entry name" value="Bact_Autotransporter_VF"/>
</dbReference>
<dbReference type="Proteomes" id="UP000266258">
    <property type="component" value="Unassembled WGS sequence"/>
</dbReference>
<dbReference type="InterPro" id="IPR006626">
    <property type="entry name" value="PbH1"/>
</dbReference>
<evidence type="ECO:0000313" key="5">
    <source>
        <dbReference type="EMBL" id="RIY33802.1"/>
    </source>
</evidence>
<evidence type="ECO:0000259" key="4">
    <source>
        <dbReference type="SMART" id="SM00912"/>
    </source>
</evidence>
<dbReference type="InterPro" id="IPR012334">
    <property type="entry name" value="Pectin_lyas_fold"/>
</dbReference>
<keyword evidence="2" id="KW-0964">Secreted</keyword>
<dbReference type="InterPro" id="IPR011050">
    <property type="entry name" value="Pectin_lyase_fold/virulence"/>
</dbReference>